<name>A0A4Q7VV57_9BURK</name>
<evidence type="ECO:0000313" key="3">
    <source>
        <dbReference type="Proteomes" id="UP000293671"/>
    </source>
</evidence>
<protein>
    <recommendedName>
        <fullName evidence="4">Alpha/beta hydrolase family protein</fullName>
    </recommendedName>
</protein>
<reference evidence="2 3" key="1">
    <citation type="submission" date="2019-02" db="EMBL/GenBank/DDBJ databases">
        <title>Genomic Encyclopedia of Type Strains, Phase IV (KMG-IV): sequencing the most valuable type-strain genomes for metagenomic binning, comparative biology and taxonomic classification.</title>
        <authorList>
            <person name="Goeker M."/>
        </authorList>
    </citation>
    <scope>NUCLEOTIDE SEQUENCE [LARGE SCALE GENOMIC DNA]</scope>
    <source>
        <strain evidence="2 3">DSM 19570</strain>
    </source>
</reference>
<dbReference type="PANTHER" id="PTHR37946">
    <property type="entry name" value="SLL1969 PROTEIN"/>
    <property type="match status" value="1"/>
</dbReference>
<accession>A0A4Q7VV57</accession>
<keyword evidence="3" id="KW-1185">Reference proteome</keyword>
<dbReference type="EMBL" id="SHKP01000005">
    <property type="protein sequence ID" value="RZU00537.1"/>
    <property type="molecule type" value="Genomic_DNA"/>
</dbReference>
<gene>
    <name evidence="2" type="ORF">EV670_1237</name>
</gene>
<dbReference type="OrthoDB" id="275181at2"/>
<dbReference type="Gene3D" id="3.40.50.1820">
    <property type="entry name" value="alpha/beta hydrolase"/>
    <property type="match status" value="1"/>
</dbReference>
<organism evidence="2 3">
    <name type="scientific">Rivibacter subsaxonicus</name>
    <dbReference type="NCBI Taxonomy" id="457575"/>
    <lineage>
        <taxon>Bacteria</taxon>
        <taxon>Pseudomonadati</taxon>
        <taxon>Pseudomonadota</taxon>
        <taxon>Betaproteobacteria</taxon>
        <taxon>Burkholderiales</taxon>
        <taxon>Rivibacter</taxon>
    </lineage>
</organism>
<keyword evidence="1" id="KW-0472">Membrane</keyword>
<sequence>MLARLLRVVTLAAAVFSLLWALLAWRAGQPWLMAGGLLLVIALHTGALGLEFLLAACLHAQDPTPHASAGQLLRAWLGECAASMRAFGWRQPWRSTREPDQPQGRGRRGIVFVHGYVCNRGLWLPWLTRCRARGVPFVAPSLEPVFGSIDDYVPIIEAAVARLERETGLPPLIVAHSMGGLALRAWWAAVPDAPARVHHVFTIGTPHRGTWLARFGLTRNAVQMRLGSSWAAALSPPGGRAAGLAAHCTCFYGHADNIVFPPQSACLPGAEARHIEATGHVALAHHPEVVSEVEARLLAAAPEPAAAG</sequence>
<dbReference type="InterPro" id="IPR029058">
    <property type="entry name" value="AB_hydrolase_fold"/>
</dbReference>
<comment type="caution">
    <text evidence="2">The sequence shown here is derived from an EMBL/GenBank/DDBJ whole genome shotgun (WGS) entry which is preliminary data.</text>
</comment>
<dbReference type="PANTHER" id="PTHR37946:SF1">
    <property type="entry name" value="SLL1969 PROTEIN"/>
    <property type="match status" value="1"/>
</dbReference>
<dbReference type="Proteomes" id="UP000293671">
    <property type="component" value="Unassembled WGS sequence"/>
</dbReference>
<evidence type="ECO:0000256" key="1">
    <source>
        <dbReference type="SAM" id="Phobius"/>
    </source>
</evidence>
<dbReference type="AlphaFoldDB" id="A0A4Q7VV57"/>
<keyword evidence="1" id="KW-1133">Transmembrane helix</keyword>
<keyword evidence="1" id="KW-0812">Transmembrane</keyword>
<evidence type="ECO:0008006" key="4">
    <source>
        <dbReference type="Google" id="ProtNLM"/>
    </source>
</evidence>
<dbReference type="RefSeq" id="WP_130430989.1">
    <property type="nucleotide sequence ID" value="NZ_SHKP01000005.1"/>
</dbReference>
<dbReference type="SUPFAM" id="SSF53474">
    <property type="entry name" value="alpha/beta-Hydrolases"/>
    <property type="match status" value="1"/>
</dbReference>
<evidence type="ECO:0000313" key="2">
    <source>
        <dbReference type="EMBL" id="RZU00537.1"/>
    </source>
</evidence>
<proteinExistence type="predicted"/>
<feature type="transmembrane region" description="Helical" evidence="1">
    <location>
        <begin position="34"/>
        <end position="58"/>
    </location>
</feature>